<dbReference type="Proteomes" id="UP001159428">
    <property type="component" value="Unassembled WGS sequence"/>
</dbReference>
<evidence type="ECO:0008006" key="3">
    <source>
        <dbReference type="Google" id="ProtNLM"/>
    </source>
</evidence>
<dbReference type="AlphaFoldDB" id="A0AAU9X7G7"/>
<evidence type="ECO:0000313" key="2">
    <source>
        <dbReference type="Proteomes" id="UP001159428"/>
    </source>
</evidence>
<keyword evidence="2" id="KW-1185">Reference proteome</keyword>
<name>A0AAU9X7G7_9CNID</name>
<sequence length="81" mass="8890">MAMVDSHYRFVWVSCGYPGNSHDAIIFRSTNLGNAIQDGLLLNMGKAVGEPIPPFPSRDEIGKLLLMRECRSVHDVSGEAT</sequence>
<reference evidence="1 2" key="1">
    <citation type="submission" date="2022-05" db="EMBL/GenBank/DDBJ databases">
        <authorList>
            <consortium name="Genoscope - CEA"/>
            <person name="William W."/>
        </authorList>
    </citation>
    <scope>NUCLEOTIDE SEQUENCE [LARGE SCALE GENOMIC DNA]</scope>
</reference>
<accession>A0AAU9X7G7</accession>
<dbReference type="EMBL" id="CALNXJ010000033">
    <property type="protein sequence ID" value="CAH3139630.1"/>
    <property type="molecule type" value="Genomic_DNA"/>
</dbReference>
<gene>
    <name evidence="1" type="ORF">PMEA_00018897</name>
</gene>
<evidence type="ECO:0000313" key="1">
    <source>
        <dbReference type="EMBL" id="CAH3139630.1"/>
    </source>
</evidence>
<comment type="caution">
    <text evidence="1">The sequence shown here is derived from an EMBL/GenBank/DDBJ whole genome shotgun (WGS) entry which is preliminary data.</text>
</comment>
<proteinExistence type="predicted"/>
<organism evidence="1 2">
    <name type="scientific">Pocillopora meandrina</name>
    <dbReference type="NCBI Taxonomy" id="46732"/>
    <lineage>
        <taxon>Eukaryota</taxon>
        <taxon>Metazoa</taxon>
        <taxon>Cnidaria</taxon>
        <taxon>Anthozoa</taxon>
        <taxon>Hexacorallia</taxon>
        <taxon>Scleractinia</taxon>
        <taxon>Astrocoeniina</taxon>
        <taxon>Pocilloporidae</taxon>
        <taxon>Pocillopora</taxon>
    </lineage>
</organism>
<protein>
    <recommendedName>
        <fullName evidence="3">DDE Tnp4 domain-containing protein</fullName>
    </recommendedName>
</protein>